<dbReference type="Proteomes" id="UP000054248">
    <property type="component" value="Unassembled WGS sequence"/>
</dbReference>
<gene>
    <name evidence="2" type="ORF">M407DRAFT_243443</name>
</gene>
<evidence type="ECO:0000313" key="2">
    <source>
        <dbReference type="EMBL" id="KIO27082.1"/>
    </source>
</evidence>
<feature type="region of interest" description="Disordered" evidence="1">
    <location>
        <begin position="47"/>
        <end position="90"/>
    </location>
</feature>
<feature type="compositionally biased region" description="Low complexity" evidence="1">
    <location>
        <begin position="63"/>
        <end position="84"/>
    </location>
</feature>
<proteinExistence type="predicted"/>
<sequence length="192" mass="21218">MHLHAESWEIIDHKEVPQVPAYYDDAAVQITSISSKDVIQTFTFDAPSCSSSQSSPLQKFKLLRPPRSPSFGSRSSRSPSPLSSAYDDDSAFEESWDNGMAFRDPHDFSPAQAREALISARCQLLSSSEMRKLGVNALFSEGWTITKLRKGSKYRLQVRYTARPAKAVLRSGASKASLTGLPPFMDLLEGSL</sequence>
<dbReference type="AlphaFoldDB" id="A0A0C3M0B4"/>
<evidence type="ECO:0000256" key="1">
    <source>
        <dbReference type="SAM" id="MobiDB-lite"/>
    </source>
</evidence>
<reference evidence="2 3" key="1">
    <citation type="submission" date="2014-04" db="EMBL/GenBank/DDBJ databases">
        <authorList>
            <consortium name="DOE Joint Genome Institute"/>
            <person name="Kuo A."/>
            <person name="Girlanda M."/>
            <person name="Perotto S."/>
            <person name="Kohler A."/>
            <person name="Nagy L.G."/>
            <person name="Floudas D."/>
            <person name="Copeland A."/>
            <person name="Barry K.W."/>
            <person name="Cichocki N."/>
            <person name="Veneault-Fourrey C."/>
            <person name="LaButti K."/>
            <person name="Lindquist E.A."/>
            <person name="Lipzen A."/>
            <person name="Lundell T."/>
            <person name="Morin E."/>
            <person name="Murat C."/>
            <person name="Sun H."/>
            <person name="Tunlid A."/>
            <person name="Henrissat B."/>
            <person name="Grigoriev I.V."/>
            <person name="Hibbett D.S."/>
            <person name="Martin F."/>
            <person name="Nordberg H.P."/>
            <person name="Cantor M.N."/>
            <person name="Hua S.X."/>
        </authorList>
    </citation>
    <scope>NUCLEOTIDE SEQUENCE [LARGE SCALE GENOMIC DNA]</scope>
    <source>
        <strain evidence="2 3">MUT 4182</strain>
    </source>
</reference>
<keyword evidence="3" id="KW-1185">Reference proteome</keyword>
<reference evidence="3" key="2">
    <citation type="submission" date="2015-01" db="EMBL/GenBank/DDBJ databases">
        <title>Evolutionary Origins and Diversification of the Mycorrhizal Mutualists.</title>
        <authorList>
            <consortium name="DOE Joint Genome Institute"/>
            <consortium name="Mycorrhizal Genomics Consortium"/>
            <person name="Kohler A."/>
            <person name="Kuo A."/>
            <person name="Nagy L.G."/>
            <person name="Floudas D."/>
            <person name="Copeland A."/>
            <person name="Barry K.W."/>
            <person name="Cichocki N."/>
            <person name="Veneault-Fourrey C."/>
            <person name="LaButti K."/>
            <person name="Lindquist E.A."/>
            <person name="Lipzen A."/>
            <person name="Lundell T."/>
            <person name="Morin E."/>
            <person name="Murat C."/>
            <person name="Riley R."/>
            <person name="Ohm R."/>
            <person name="Sun H."/>
            <person name="Tunlid A."/>
            <person name="Henrissat B."/>
            <person name="Grigoriev I.V."/>
            <person name="Hibbett D.S."/>
            <person name="Martin F."/>
        </authorList>
    </citation>
    <scope>NUCLEOTIDE SEQUENCE [LARGE SCALE GENOMIC DNA]</scope>
    <source>
        <strain evidence="3">MUT 4182</strain>
    </source>
</reference>
<name>A0A0C3M0B4_9AGAM</name>
<dbReference type="OrthoDB" id="3349961at2759"/>
<organism evidence="2 3">
    <name type="scientific">Tulasnella calospora MUT 4182</name>
    <dbReference type="NCBI Taxonomy" id="1051891"/>
    <lineage>
        <taxon>Eukaryota</taxon>
        <taxon>Fungi</taxon>
        <taxon>Dikarya</taxon>
        <taxon>Basidiomycota</taxon>
        <taxon>Agaricomycotina</taxon>
        <taxon>Agaricomycetes</taxon>
        <taxon>Cantharellales</taxon>
        <taxon>Tulasnellaceae</taxon>
        <taxon>Tulasnella</taxon>
    </lineage>
</organism>
<accession>A0A0C3M0B4</accession>
<protein>
    <submittedName>
        <fullName evidence="2">Uncharacterized protein</fullName>
    </submittedName>
</protein>
<evidence type="ECO:0000313" key="3">
    <source>
        <dbReference type="Proteomes" id="UP000054248"/>
    </source>
</evidence>
<dbReference type="EMBL" id="KN823014">
    <property type="protein sequence ID" value="KIO27082.1"/>
    <property type="molecule type" value="Genomic_DNA"/>
</dbReference>
<dbReference type="HOGENOM" id="CLU_1416133_0_0_1"/>